<keyword evidence="1" id="KW-1133">Transmembrane helix</keyword>
<organism evidence="2 3">
    <name type="scientific">Maribacter caenipelagi</name>
    <dbReference type="NCBI Taxonomy" id="1447781"/>
    <lineage>
        <taxon>Bacteria</taxon>
        <taxon>Pseudomonadati</taxon>
        <taxon>Bacteroidota</taxon>
        <taxon>Flavobacteriia</taxon>
        <taxon>Flavobacteriales</taxon>
        <taxon>Flavobacteriaceae</taxon>
        <taxon>Maribacter</taxon>
    </lineage>
</organism>
<sequence length="181" mass="20734">MDCEVEETKIVSMKESLQFKETQKFTQWWLWLIILAPIILTVFNILGSILNVFGGYTPDDSGNASISWISGRISIFQFIFVLIYILTILFLALSKLKVVVLNNEIRIRHLLFFKKVINLSDINETKKIDYDFVGYGIRKTKKYGTVYNVKGKKGVALTLTNGQNYLIGSQKPEQLLKSLSK</sequence>
<name>A0A4R7D4Q4_9FLAO</name>
<dbReference type="Proteomes" id="UP000295274">
    <property type="component" value="Unassembled WGS sequence"/>
</dbReference>
<feature type="transmembrane region" description="Helical" evidence="1">
    <location>
        <begin position="28"/>
        <end position="53"/>
    </location>
</feature>
<evidence type="ECO:0008006" key="4">
    <source>
        <dbReference type="Google" id="ProtNLM"/>
    </source>
</evidence>
<evidence type="ECO:0000313" key="3">
    <source>
        <dbReference type="Proteomes" id="UP000295274"/>
    </source>
</evidence>
<evidence type="ECO:0000256" key="1">
    <source>
        <dbReference type="SAM" id="Phobius"/>
    </source>
</evidence>
<accession>A0A4R7D4Q4</accession>
<evidence type="ECO:0000313" key="2">
    <source>
        <dbReference type="EMBL" id="TDS15507.1"/>
    </source>
</evidence>
<dbReference type="AlphaFoldDB" id="A0A4R7D4Q4"/>
<keyword evidence="3" id="KW-1185">Reference proteome</keyword>
<gene>
    <name evidence="2" type="ORF">DFQ03_2149</name>
</gene>
<reference evidence="2 3" key="1">
    <citation type="submission" date="2019-03" db="EMBL/GenBank/DDBJ databases">
        <title>Genomic Encyclopedia of Type Strains, Phase III (KMG-III): the genomes of soil and plant-associated and newly described type strains.</title>
        <authorList>
            <person name="Whitman W."/>
        </authorList>
    </citation>
    <scope>NUCLEOTIDE SEQUENCE [LARGE SCALE GENOMIC DNA]</scope>
    <source>
        <strain evidence="2 3">CECT 8455</strain>
    </source>
</reference>
<feature type="transmembrane region" description="Helical" evidence="1">
    <location>
        <begin position="73"/>
        <end position="93"/>
    </location>
</feature>
<proteinExistence type="predicted"/>
<comment type="caution">
    <text evidence="2">The sequence shown here is derived from an EMBL/GenBank/DDBJ whole genome shotgun (WGS) entry which is preliminary data.</text>
</comment>
<dbReference type="EMBL" id="SNZW01000014">
    <property type="protein sequence ID" value="TDS15507.1"/>
    <property type="molecule type" value="Genomic_DNA"/>
</dbReference>
<keyword evidence="1" id="KW-0812">Transmembrane</keyword>
<keyword evidence="1" id="KW-0472">Membrane</keyword>
<protein>
    <recommendedName>
        <fullName evidence="4">PH (Pleckstrin Homology) domain-containing protein</fullName>
    </recommendedName>
</protein>